<dbReference type="SUPFAM" id="SSF54236">
    <property type="entry name" value="Ubiquitin-like"/>
    <property type="match status" value="1"/>
</dbReference>
<dbReference type="EMBL" id="JAACJK010000002">
    <property type="protein sequence ID" value="KAF5341220.1"/>
    <property type="molecule type" value="Genomic_DNA"/>
</dbReference>
<dbReference type="InterPro" id="IPR029071">
    <property type="entry name" value="Ubiquitin-like_domsf"/>
</dbReference>
<dbReference type="OrthoDB" id="3086324at2759"/>
<dbReference type="AlphaFoldDB" id="A0A8H5CGA3"/>
<keyword evidence="2" id="KW-1185">Reference proteome</keyword>
<accession>A0A8H5CGA3</accession>
<dbReference type="Proteomes" id="UP000541558">
    <property type="component" value="Unassembled WGS sequence"/>
</dbReference>
<name>A0A8H5CGA3_9AGAR</name>
<gene>
    <name evidence="1" type="ORF">D9611_005923</name>
</gene>
<comment type="caution">
    <text evidence="1">The sequence shown here is derived from an EMBL/GenBank/DDBJ whole genome shotgun (WGS) entry which is preliminary data.</text>
</comment>
<protein>
    <submittedName>
        <fullName evidence="1">Uncharacterized protein</fullName>
    </submittedName>
</protein>
<evidence type="ECO:0000313" key="2">
    <source>
        <dbReference type="Proteomes" id="UP000541558"/>
    </source>
</evidence>
<proteinExistence type="predicted"/>
<evidence type="ECO:0000313" key="1">
    <source>
        <dbReference type="EMBL" id="KAF5341220.1"/>
    </source>
</evidence>
<sequence>MKFTLAPLVSLVFGASYLIANATAYSYIDYNELDARYQIDEVLSERGFGLEARETIDVPFQPSLRAFLEEAVTAHRRSMSEYENHLEARAMITVHANIPGSNIITLQVPPDMKPPAFKQAIKDSKKAPGFEPDDFVARLGWKTLDDSRSLRDNNVRDGVTTVDFVKKITVNAWVNLRNSNGCKKPKVKVDPDMMLPAFRAVVGKMGFDLNAYEARLVLGPKTGPEGKLDEFKTLRGNGVVEGSSISFQPMIEFPVSIVGREGTVVMKAATDLKVSAFKKLVEGKLGIDLGKYQARGADGKILSTLSTLRAAGVDNGTKVQYTPAV</sequence>
<reference evidence="1 2" key="1">
    <citation type="journal article" date="2020" name="ISME J.">
        <title>Uncovering the hidden diversity of litter-decomposition mechanisms in mushroom-forming fungi.</title>
        <authorList>
            <person name="Floudas D."/>
            <person name="Bentzer J."/>
            <person name="Ahren D."/>
            <person name="Johansson T."/>
            <person name="Persson P."/>
            <person name="Tunlid A."/>
        </authorList>
    </citation>
    <scope>NUCLEOTIDE SEQUENCE [LARGE SCALE GENOMIC DNA]</scope>
    <source>
        <strain evidence="1 2">CBS 175.51</strain>
    </source>
</reference>
<dbReference type="Gene3D" id="3.10.20.90">
    <property type="entry name" value="Phosphatidylinositol 3-kinase Catalytic Subunit, Chain A, domain 1"/>
    <property type="match status" value="1"/>
</dbReference>
<organism evidence="1 2">
    <name type="scientific">Ephemerocybe angulata</name>
    <dbReference type="NCBI Taxonomy" id="980116"/>
    <lineage>
        <taxon>Eukaryota</taxon>
        <taxon>Fungi</taxon>
        <taxon>Dikarya</taxon>
        <taxon>Basidiomycota</taxon>
        <taxon>Agaricomycotina</taxon>
        <taxon>Agaricomycetes</taxon>
        <taxon>Agaricomycetidae</taxon>
        <taxon>Agaricales</taxon>
        <taxon>Agaricineae</taxon>
        <taxon>Psathyrellaceae</taxon>
        <taxon>Ephemerocybe</taxon>
    </lineage>
</organism>